<gene>
    <name evidence="1" type="ordered locus">wcw_0796</name>
</gene>
<dbReference type="HOGENOM" id="CLU_3159305_0_0_0"/>
<keyword evidence="2" id="KW-1185">Reference proteome</keyword>
<name>D6YVK2_WADCW</name>
<dbReference type="AlphaFoldDB" id="D6YVK2"/>
<dbReference type="KEGG" id="wch:wcw_0796"/>
<organism evidence="1 2">
    <name type="scientific">Waddlia chondrophila (strain ATCC VR-1470 / WSU 86-1044)</name>
    <dbReference type="NCBI Taxonomy" id="716544"/>
    <lineage>
        <taxon>Bacteria</taxon>
        <taxon>Pseudomonadati</taxon>
        <taxon>Chlamydiota</taxon>
        <taxon>Chlamydiia</taxon>
        <taxon>Parachlamydiales</taxon>
        <taxon>Waddliaceae</taxon>
        <taxon>Waddlia</taxon>
    </lineage>
</organism>
<accession>D6YVK2</accession>
<proteinExistence type="predicted"/>
<dbReference type="Proteomes" id="UP000001505">
    <property type="component" value="Chromosome"/>
</dbReference>
<evidence type="ECO:0000313" key="2">
    <source>
        <dbReference type="Proteomes" id="UP000001505"/>
    </source>
</evidence>
<dbReference type="EMBL" id="CP001928">
    <property type="protein sequence ID" value="ADI38163.1"/>
    <property type="molecule type" value="Genomic_DNA"/>
</dbReference>
<sequence>MEEDKQTKVSGRYFFHQKEAYSNPDADNVALQERLLDVCAGITGISFS</sequence>
<dbReference type="RefSeq" id="WP_013181881.1">
    <property type="nucleotide sequence ID" value="NC_014225.1"/>
</dbReference>
<evidence type="ECO:0000313" key="1">
    <source>
        <dbReference type="EMBL" id="ADI38163.1"/>
    </source>
</evidence>
<protein>
    <submittedName>
        <fullName evidence="1">Uncharacterized protein</fullName>
    </submittedName>
</protein>
<reference evidence="1 2" key="1">
    <citation type="journal article" date="2010" name="PLoS ONE">
        <title>The Waddlia genome: a window into chlamydial biology.</title>
        <authorList>
            <person name="Bertelli C."/>
            <person name="Collyn F."/>
            <person name="Croxatto A."/>
            <person name="Ruckert C."/>
            <person name="Polkinghorne A."/>
            <person name="Kebbi-Beghdadi C."/>
            <person name="Goesmann A."/>
            <person name="Vaughan L."/>
            <person name="Greub G."/>
        </authorList>
    </citation>
    <scope>NUCLEOTIDE SEQUENCE [LARGE SCALE GENOMIC DNA]</scope>
    <source>
        <strain evidence="2">ATCC VR-1470 / WSU 86-1044</strain>
    </source>
</reference>